<evidence type="ECO:0000313" key="3">
    <source>
        <dbReference type="Proteomes" id="UP000886595"/>
    </source>
</evidence>
<dbReference type="Proteomes" id="UP000886595">
    <property type="component" value="Unassembled WGS sequence"/>
</dbReference>
<feature type="region of interest" description="Disordered" evidence="1">
    <location>
        <begin position="39"/>
        <end position="72"/>
    </location>
</feature>
<evidence type="ECO:0000313" key="2">
    <source>
        <dbReference type="EMBL" id="KAG2321916.1"/>
    </source>
</evidence>
<name>A0A8X7W1Z2_BRACI</name>
<protein>
    <submittedName>
        <fullName evidence="2">Uncharacterized protein</fullName>
    </submittedName>
</protein>
<comment type="caution">
    <text evidence="2">The sequence shown here is derived from an EMBL/GenBank/DDBJ whole genome shotgun (WGS) entry which is preliminary data.</text>
</comment>
<accession>A0A8X7W1Z2</accession>
<dbReference type="AlphaFoldDB" id="A0A8X7W1Z2"/>
<gene>
    <name evidence="2" type="ORF">Bca52824_015129</name>
</gene>
<reference evidence="2 3" key="1">
    <citation type="submission" date="2020-02" db="EMBL/GenBank/DDBJ databases">
        <authorList>
            <person name="Ma Q."/>
            <person name="Huang Y."/>
            <person name="Song X."/>
            <person name="Pei D."/>
        </authorList>
    </citation>
    <scope>NUCLEOTIDE SEQUENCE [LARGE SCALE GENOMIC DNA]</scope>
    <source>
        <strain evidence="2">Sxm20200214</strain>
        <tissue evidence="2">Leaf</tissue>
    </source>
</reference>
<organism evidence="2 3">
    <name type="scientific">Brassica carinata</name>
    <name type="common">Ethiopian mustard</name>
    <name type="synonym">Abyssinian cabbage</name>
    <dbReference type="NCBI Taxonomy" id="52824"/>
    <lineage>
        <taxon>Eukaryota</taxon>
        <taxon>Viridiplantae</taxon>
        <taxon>Streptophyta</taxon>
        <taxon>Embryophyta</taxon>
        <taxon>Tracheophyta</taxon>
        <taxon>Spermatophyta</taxon>
        <taxon>Magnoliopsida</taxon>
        <taxon>eudicotyledons</taxon>
        <taxon>Gunneridae</taxon>
        <taxon>Pentapetalae</taxon>
        <taxon>rosids</taxon>
        <taxon>malvids</taxon>
        <taxon>Brassicales</taxon>
        <taxon>Brassicaceae</taxon>
        <taxon>Brassiceae</taxon>
        <taxon>Brassica</taxon>
    </lineage>
</organism>
<dbReference type="EMBL" id="JAAMPC010000003">
    <property type="protein sequence ID" value="KAG2321916.1"/>
    <property type="molecule type" value="Genomic_DNA"/>
</dbReference>
<evidence type="ECO:0000256" key="1">
    <source>
        <dbReference type="SAM" id="MobiDB-lite"/>
    </source>
</evidence>
<sequence length="72" mass="8080">MDNYGKQIHECKKKWKINKSINNTVRAGVVHGIRKRRKKLLSSTPPTRGGDRKGKASSSITGAHLLPLSRSW</sequence>
<keyword evidence="3" id="KW-1185">Reference proteome</keyword>
<proteinExistence type="predicted"/>